<reference evidence="6 9" key="2">
    <citation type="submission" date="2019-12" db="EMBL/GenBank/DDBJ databases">
        <title>Draft genome sequence of Labilibaculum sp. strain 44 isolated from deep waters of Black Sea.</title>
        <authorList>
            <person name="Yadav S."/>
            <person name="Villanueva L."/>
        </authorList>
    </citation>
    <scope>NUCLEOTIDE SEQUENCE [LARGE SCALE GENOMIC DNA]</scope>
    <source>
        <strain evidence="6 9">44</strain>
    </source>
</reference>
<dbReference type="SUPFAM" id="SSF53067">
    <property type="entry name" value="Actin-like ATPase domain"/>
    <property type="match status" value="2"/>
</dbReference>
<dbReference type="InterPro" id="IPR000577">
    <property type="entry name" value="Carb_kinase_FGGY"/>
</dbReference>
<dbReference type="Gene3D" id="3.30.420.40">
    <property type="match status" value="2"/>
</dbReference>
<evidence type="ECO:0000259" key="4">
    <source>
        <dbReference type="Pfam" id="PF00370"/>
    </source>
</evidence>
<dbReference type="Proteomes" id="UP000285951">
    <property type="component" value="Unassembled WGS sequence"/>
</dbReference>
<evidence type="ECO:0000256" key="1">
    <source>
        <dbReference type="ARBA" id="ARBA00009156"/>
    </source>
</evidence>
<evidence type="ECO:0000313" key="9">
    <source>
        <dbReference type="Proteomes" id="UP000462449"/>
    </source>
</evidence>
<evidence type="ECO:0000313" key="7">
    <source>
        <dbReference type="EMBL" id="MVB08569.1"/>
    </source>
</evidence>
<evidence type="ECO:0000313" key="8">
    <source>
        <dbReference type="Proteomes" id="UP000285951"/>
    </source>
</evidence>
<evidence type="ECO:0000313" key="6">
    <source>
        <dbReference type="EMBL" id="MUP39364.1"/>
    </source>
</evidence>
<dbReference type="PANTHER" id="PTHR43095:SF5">
    <property type="entry name" value="XYLULOSE KINASE"/>
    <property type="match status" value="1"/>
</dbReference>
<name>A0A7M4D9N5_9BACT</name>
<protein>
    <submittedName>
        <fullName evidence="6">Carbohydrate kinase</fullName>
    </submittedName>
</protein>
<evidence type="ECO:0000256" key="2">
    <source>
        <dbReference type="ARBA" id="ARBA00022679"/>
    </source>
</evidence>
<dbReference type="Proteomes" id="UP000462449">
    <property type="component" value="Unassembled WGS sequence"/>
</dbReference>
<dbReference type="InterPro" id="IPR018485">
    <property type="entry name" value="FGGY_C"/>
</dbReference>
<dbReference type="RefSeq" id="WP_156196781.1">
    <property type="nucleotide sequence ID" value="NZ_QTZN02000046.1"/>
</dbReference>
<evidence type="ECO:0000259" key="5">
    <source>
        <dbReference type="Pfam" id="PF02782"/>
    </source>
</evidence>
<sequence length="493" mass="53870">MYLLGLDIGSSSVKASLLDAESSKCLATDFFPKKEMQITAHEIGWAEQDPEMWWNNLKQAIKSVMQTANVDKEMVKAIGISYQMHGLVCVDKDLKPVRSSIIWCDSRAVEIGDKAFVSIGKDKCLSHLLNSPGNFTASKLAWVKENEPEIFAKIHKIMLPGDFIAMQLTGESCTTVSGLSEGIFWDFKNNSVSEDVLNAYGLSADVLPRIVDTFSNQGQVLPEIAKELGFSSSAVVSYRAGDQPNNALSLNVLKPGEVATTAGTSGVVYGVSDEVKFDPYSRVNSFAHVNHTKENNRLGILLCINGTGIMNSWLNHNVAKGLSYAEMNEKAMEIPVGSDGITILPFGNGAERVLNNREIGAQISNLNLNRHTDAHIYRAAQEGIAFSFYYGMEVMKEIGVQPNVIRAGHANMFLSPLFRETLATVSGATIELYDTDGSLGAARGAGFGAGIYSSLEEAFAGLEKISTIKPDESLREEMLKAYDRWNKELQKNI</sequence>
<dbReference type="GO" id="GO:0016301">
    <property type="term" value="F:kinase activity"/>
    <property type="evidence" value="ECO:0007669"/>
    <property type="project" value="UniProtKB-KW"/>
</dbReference>
<comment type="caution">
    <text evidence="6">The sequence shown here is derived from an EMBL/GenBank/DDBJ whole genome shotgun (WGS) entry which is preliminary data.</text>
</comment>
<feature type="domain" description="Carbohydrate kinase FGGY C-terminal" evidence="5">
    <location>
        <begin position="259"/>
        <end position="444"/>
    </location>
</feature>
<dbReference type="AlphaFoldDB" id="A0A7M4D9N5"/>
<dbReference type="PANTHER" id="PTHR43095">
    <property type="entry name" value="SUGAR KINASE"/>
    <property type="match status" value="1"/>
</dbReference>
<keyword evidence="2" id="KW-0808">Transferase</keyword>
<comment type="similarity">
    <text evidence="1">Belongs to the FGGY kinase family.</text>
</comment>
<dbReference type="InterPro" id="IPR018484">
    <property type="entry name" value="FGGY_N"/>
</dbReference>
<dbReference type="EMBL" id="WOTW01000046">
    <property type="protein sequence ID" value="MUP39364.1"/>
    <property type="molecule type" value="Genomic_DNA"/>
</dbReference>
<dbReference type="EMBL" id="QTZN02000046">
    <property type="protein sequence ID" value="MVB08569.1"/>
    <property type="molecule type" value="Genomic_DNA"/>
</dbReference>
<reference evidence="7 8" key="1">
    <citation type="submission" date="2019-11" db="EMBL/GenBank/DDBJ databases">
        <title>Draft genome sequence of Labilibaculum sp. strain SYP isolated from Black Sea.</title>
        <authorList>
            <person name="Yadav S."/>
            <person name="Villanueva L."/>
        </authorList>
    </citation>
    <scope>NUCLEOTIDE SEQUENCE [LARGE SCALE GENOMIC DNA]</scope>
    <source>
        <strain evidence="7 8">44</strain>
    </source>
</reference>
<dbReference type="Pfam" id="PF00370">
    <property type="entry name" value="FGGY_N"/>
    <property type="match status" value="1"/>
</dbReference>
<accession>A0A7M4D9N5</accession>
<evidence type="ECO:0000256" key="3">
    <source>
        <dbReference type="ARBA" id="ARBA00022777"/>
    </source>
</evidence>
<dbReference type="InterPro" id="IPR050406">
    <property type="entry name" value="FGGY_Carb_Kinase"/>
</dbReference>
<dbReference type="GO" id="GO:0005975">
    <property type="term" value="P:carbohydrate metabolic process"/>
    <property type="evidence" value="ECO:0007669"/>
    <property type="project" value="InterPro"/>
</dbReference>
<gene>
    <name evidence="7" type="ORF">DWB62_016205</name>
    <name evidence="6" type="ORF">GNY23_16205</name>
</gene>
<feature type="domain" description="Carbohydrate kinase FGGY N-terminal" evidence="4">
    <location>
        <begin position="2"/>
        <end position="245"/>
    </location>
</feature>
<organism evidence="6 9">
    <name type="scientific">Labilibaculum euxinus</name>
    <dbReference type="NCBI Taxonomy" id="2686357"/>
    <lineage>
        <taxon>Bacteria</taxon>
        <taxon>Pseudomonadati</taxon>
        <taxon>Bacteroidota</taxon>
        <taxon>Bacteroidia</taxon>
        <taxon>Marinilabiliales</taxon>
        <taxon>Marinifilaceae</taxon>
        <taxon>Labilibaculum</taxon>
    </lineage>
</organism>
<dbReference type="PIRSF" id="PIRSF000538">
    <property type="entry name" value="GlpK"/>
    <property type="match status" value="1"/>
</dbReference>
<keyword evidence="8" id="KW-1185">Reference proteome</keyword>
<proteinExistence type="inferred from homology"/>
<dbReference type="CDD" id="cd07809">
    <property type="entry name" value="ASKHA_NBD_FGGY_BaXK-like"/>
    <property type="match status" value="1"/>
</dbReference>
<dbReference type="InterPro" id="IPR043129">
    <property type="entry name" value="ATPase_NBD"/>
</dbReference>
<keyword evidence="3 6" id="KW-0418">Kinase</keyword>
<dbReference type="Pfam" id="PF02782">
    <property type="entry name" value="FGGY_C"/>
    <property type="match status" value="1"/>
</dbReference>
<dbReference type="OrthoDB" id="9805576at2"/>